<keyword evidence="3" id="KW-0963">Cytoplasm</keyword>
<feature type="domain" description="Glucose-methanol-choline oxidoreductase N-terminal" evidence="12">
    <location>
        <begin position="273"/>
        <end position="287"/>
    </location>
</feature>
<dbReference type="AlphaFoldDB" id="A0AA36DFE2"/>
<evidence type="ECO:0000256" key="6">
    <source>
        <dbReference type="ARBA" id="ARBA00022827"/>
    </source>
</evidence>
<dbReference type="InterPro" id="IPR007867">
    <property type="entry name" value="GMC_OxRtase_C"/>
</dbReference>
<dbReference type="PANTHER" id="PTHR11552">
    <property type="entry name" value="GLUCOSE-METHANOL-CHOLINE GMC OXIDOREDUCTASE"/>
    <property type="match status" value="1"/>
</dbReference>
<dbReference type="PROSITE" id="PS00624">
    <property type="entry name" value="GMC_OXRED_2"/>
    <property type="match status" value="1"/>
</dbReference>
<evidence type="ECO:0000256" key="4">
    <source>
        <dbReference type="ARBA" id="ARBA00022540"/>
    </source>
</evidence>
<keyword evidence="8" id="KW-0648">Protein biosynthesis</keyword>
<keyword evidence="7" id="KW-0694">RNA-binding</keyword>
<dbReference type="NCBIfam" id="NF002550">
    <property type="entry name" value="PRK02106.1"/>
    <property type="match status" value="1"/>
</dbReference>
<proteinExistence type="inferred from homology"/>
<gene>
    <name evidence="13" type="ORF">MSPICULIGERA_LOCUS24680</name>
</gene>
<comment type="caution">
    <text evidence="13">The sequence shown here is derived from an EMBL/GenBank/DDBJ whole genome shotgun (WGS) entry which is preliminary data.</text>
</comment>
<keyword evidence="5 9" id="KW-0285">Flavoprotein</keyword>
<protein>
    <recommendedName>
        <fullName evidence="11 12">Glucose-methanol-choline oxidoreductase N-terminal domain-containing protein</fullName>
    </recommendedName>
</protein>
<dbReference type="SUPFAM" id="SSF51905">
    <property type="entry name" value="FAD/NAD(P)-binding domain"/>
    <property type="match status" value="1"/>
</dbReference>
<evidence type="ECO:0000256" key="5">
    <source>
        <dbReference type="ARBA" id="ARBA00022630"/>
    </source>
</evidence>
<dbReference type="GO" id="GO:0050660">
    <property type="term" value="F:flavin adenine dinucleotide binding"/>
    <property type="evidence" value="ECO:0007669"/>
    <property type="project" value="InterPro"/>
</dbReference>
<evidence type="ECO:0000256" key="9">
    <source>
        <dbReference type="RuleBase" id="RU003968"/>
    </source>
</evidence>
<evidence type="ECO:0000259" key="12">
    <source>
        <dbReference type="PROSITE" id="PS00624"/>
    </source>
</evidence>
<evidence type="ECO:0000256" key="3">
    <source>
        <dbReference type="ARBA" id="ARBA00022490"/>
    </source>
</evidence>
<evidence type="ECO:0000313" key="13">
    <source>
        <dbReference type="EMBL" id="CAJ0586689.1"/>
    </source>
</evidence>
<reference evidence="13" key="1">
    <citation type="submission" date="2023-06" db="EMBL/GenBank/DDBJ databases">
        <authorList>
            <person name="Delattre M."/>
        </authorList>
    </citation>
    <scope>NUCLEOTIDE SEQUENCE</scope>
    <source>
        <strain evidence="13">AF72</strain>
    </source>
</reference>
<dbReference type="PROSITE" id="PS00623">
    <property type="entry name" value="GMC_OXRED_1"/>
    <property type="match status" value="1"/>
</dbReference>
<dbReference type="InterPro" id="IPR012132">
    <property type="entry name" value="GMC_OxRdtase"/>
</dbReference>
<dbReference type="InterPro" id="IPR000172">
    <property type="entry name" value="GMC_OxRdtase_N"/>
</dbReference>
<name>A0AA36DFE2_9BILA</name>
<evidence type="ECO:0000256" key="7">
    <source>
        <dbReference type="ARBA" id="ARBA00022884"/>
    </source>
</evidence>
<feature type="region of interest" description="Disordered" evidence="10">
    <location>
        <begin position="646"/>
        <end position="679"/>
    </location>
</feature>
<dbReference type="Pfam" id="PF05199">
    <property type="entry name" value="GMC_oxred_C"/>
    <property type="match status" value="1"/>
</dbReference>
<dbReference type="EMBL" id="CATQJA010002709">
    <property type="protein sequence ID" value="CAJ0586689.1"/>
    <property type="molecule type" value="Genomic_DNA"/>
</dbReference>
<dbReference type="PROSITE" id="PS51257">
    <property type="entry name" value="PROKAR_LIPOPROTEIN"/>
    <property type="match status" value="1"/>
</dbReference>
<comment type="cofactor">
    <cofactor evidence="1">
        <name>FAD</name>
        <dbReference type="ChEBI" id="CHEBI:57692"/>
    </cofactor>
</comment>
<dbReference type="SUPFAM" id="SSF54373">
    <property type="entry name" value="FAD-linked reductases, C-terminal domain"/>
    <property type="match status" value="1"/>
</dbReference>
<dbReference type="Pfam" id="PF05091">
    <property type="entry name" value="eIF-3_zeta"/>
    <property type="match status" value="1"/>
</dbReference>
<sequence length="714" mass="80208">MLLYGDKKPTHIIVGAGSAGCVLANRLSEDASNRVLLIEAGPRDHWWDWRIHLPAALMHNLNHNRYNWYYHTVAQKHLNNRTFYNPRGRVWGGSSTLNAMCYVRGHAHDYDRWEKEGADGWAYRNCLPYFKKAETYADAKPGDPYRGTDGPLKVKRGNADHVLHRAWLETGKLHPVGYTDDMNGFKQEGIAKMDMTIHDGYRWSASRAYLWPILGRTNLHVSSGITCTKVLTNQGRAIGIEFIRQQHFAGAETVNAHSREKLYCEDSVILSGGAFNSPQILLLSGIGPGDHLQSLGIDVIQDTPGILGPLGDVQQKCTKPVTLYNKSSCKFPHNMIAIGAEWFARRTGLGASSHLETGGFARSSDDLAHPDIQFHFLPSTVHDDGRGVGQCHAYQVHVGRMRSKSASYHRPELLAVDQDRREFRRCIRLSRELFALQPFDEFRGGELAPGSDCVSDAQIDNFVKAYAASAYHPSCTCKMGPESDKMSVVDPKSLNVHGFENLKVVDASIMPSVASGNLNAPIIMMAEKAADQIRGHGMLPPNDAPADRIGRVADWIGVDRYFRRGERYNERVYGSAANAGSKFDYVHEMDENNFQLVDSSRPAQRAPQRNFRTRQMHFKKMLQNQQNRRDTVELNCSQKMKRSIAKEHQPVYKQWQRREGQARQGLGPRGGRYGNNRMPSVQVRGDWTCSRNSIARVWSSSACAPYTSTSRPSI</sequence>
<dbReference type="Gene3D" id="3.50.50.60">
    <property type="entry name" value="FAD/NAD(P)-binding domain"/>
    <property type="match status" value="1"/>
</dbReference>
<dbReference type="InterPro" id="IPR036188">
    <property type="entry name" value="FAD/NAD-bd_sf"/>
</dbReference>
<dbReference type="GO" id="GO:0003723">
    <property type="term" value="F:RNA binding"/>
    <property type="evidence" value="ECO:0007669"/>
    <property type="project" value="UniProtKB-KW"/>
</dbReference>
<keyword evidence="4" id="KW-0396">Initiation factor</keyword>
<keyword evidence="6 9" id="KW-0274">FAD</keyword>
<dbReference type="Gene3D" id="3.30.560.10">
    <property type="entry name" value="Glucose Oxidase, domain 3"/>
    <property type="match status" value="1"/>
</dbReference>
<dbReference type="GO" id="GO:0016614">
    <property type="term" value="F:oxidoreductase activity, acting on CH-OH group of donors"/>
    <property type="evidence" value="ECO:0007669"/>
    <property type="project" value="InterPro"/>
</dbReference>
<evidence type="ECO:0000256" key="1">
    <source>
        <dbReference type="ARBA" id="ARBA00001974"/>
    </source>
</evidence>
<evidence type="ECO:0000256" key="2">
    <source>
        <dbReference type="ARBA" id="ARBA00010790"/>
    </source>
</evidence>
<feature type="non-terminal residue" evidence="13">
    <location>
        <position position="714"/>
    </location>
</feature>
<dbReference type="Pfam" id="PF00732">
    <property type="entry name" value="GMC_oxred_N"/>
    <property type="match status" value="1"/>
</dbReference>
<evidence type="ECO:0000313" key="14">
    <source>
        <dbReference type="Proteomes" id="UP001177023"/>
    </source>
</evidence>
<evidence type="ECO:0000256" key="8">
    <source>
        <dbReference type="ARBA" id="ARBA00022917"/>
    </source>
</evidence>
<dbReference type="GO" id="GO:0003743">
    <property type="term" value="F:translation initiation factor activity"/>
    <property type="evidence" value="ECO:0007669"/>
    <property type="project" value="UniProtKB-KW"/>
</dbReference>
<dbReference type="InterPro" id="IPR007783">
    <property type="entry name" value="eIF3d"/>
</dbReference>
<feature type="compositionally biased region" description="Basic and acidic residues" evidence="10">
    <location>
        <begin position="646"/>
        <end position="661"/>
    </location>
</feature>
<organism evidence="13 14">
    <name type="scientific">Mesorhabditis spiculigera</name>
    <dbReference type="NCBI Taxonomy" id="96644"/>
    <lineage>
        <taxon>Eukaryota</taxon>
        <taxon>Metazoa</taxon>
        <taxon>Ecdysozoa</taxon>
        <taxon>Nematoda</taxon>
        <taxon>Chromadorea</taxon>
        <taxon>Rhabditida</taxon>
        <taxon>Rhabditina</taxon>
        <taxon>Rhabditomorpha</taxon>
        <taxon>Rhabditoidea</taxon>
        <taxon>Rhabditidae</taxon>
        <taxon>Mesorhabditinae</taxon>
        <taxon>Mesorhabditis</taxon>
    </lineage>
</organism>
<feature type="domain" description="Glucose-methanol-choline oxidoreductase N-terminal" evidence="11">
    <location>
        <begin position="88"/>
        <end position="111"/>
    </location>
</feature>
<evidence type="ECO:0000259" key="11">
    <source>
        <dbReference type="PROSITE" id="PS00623"/>
    </source>
</evidence>
<evidence type="ECO:0000256" key="10">
    <source>
        <dbReference type="SAM" id="MobiDB-lite"/>
    </source>
</evidence>
<keyword evidence="14" id="KW-1185">Reference proteome</keyword>
<comment type="similarity">
    <text evidence="2 9">Belongs to the GMC oxidoreductase family.</text>
</comment>
<dbReference type="PANTHER" id="PTHR11552:SF147">
    <property type="entry name" value="CHOLINE DEHYDROGENASE, MITOCHONDRIAL"/>
    <property type="match status" value="1"/>
</dbReference>
<accession>A0AA36DFE2</accession>
<dbReference type="Proteomes" id="UP001177023">
    <property type="component" value="Unassembled WGS sequence"/>
</dbReference>
<dbReference type="GO" id="GO:0005852">
    <property type="term" value="C:eukaryotic translation initiation factor 3 complex"/>
    <property type="evidence" value="ECO:0007669"/>
    <property type="project" value="InterPro"/>
</dbReference>